<evidence type="ECO:0000313" key="2">
    <source>
        <dbReference type="RefSeq" id="XP_071926878.1"/>
    </source>
</evidence>
<evidence type="ECO:0000313" key="1">
    <source>
        <dbReference type="Proteomes" id="UP001652660"/>
    </source>
</evidence>
<reference evidence="2 3" key="1">
    <citation type="submission" date="2025-05" db="UniProtKB">
        <authorList>
            <consortium name="RefSeq"/>
        </authorList>
    </citation>
    <scope>IDENTIFICATION</scope>
    <source>
        <tissue evidence="2 3">Leaves</tissue>
    </source>
</reference>
<proteinExistence type="predicted"/>
<evidence type="ECO:0000313" key="3">
    <source>
        <dbReference type="RefSeq" id="XP_071926879.1"/>
    </source>
</evidence>
<dbReference type="PANTHER" id="PTHR35467:SF2">
    <property type="entry name" value="PROTEIN NEOXANTHIN-DEFICIENT 1"/>
    <property type="match status" value="1"/>
</dbReference>
<dbReference type="InterPro" id="IPR039343">
    <property type="entry name" value="NDX1-like"/>
</dbReference>
<dbReference type="Proteomes" id="UP001652660">
    <property type="component" value="Chromosome 11c"/>
</dbReference>
<dbReference type="RefSeq" id="XP_071926881.1">
    <property type="nucleotide sequence ID" value="XM_072070780.1"/>
</dbReference>
<keyword evidence="1" id="KW-1185">Reference proteome</keyword>
<evidence type="ECO:0000313" key="6">
    <source>
        <dbReference type="RefSeq" id="XP_071926882.1"/>
    </source>
</evidence>
<dbReference type="RefSeq" id="XP_071926882.1">
    <property type="nucleotide sequence ID" value="XM_072070781.1"/>
</dbReference>
<evidence type="ECO:0000313" key="7">
    <source>
        <dbReference type="RefSeq" id="XP_071926883.1"/>
    </source>
</evidence>
<dbReference type="RefSeq" id="XP_071926880.1">
    <property type="nucleotide sequence ID" value="XM_072070779.1"/>
</dbReference>
<protein>
    <submittedName>
        <fullName evidence="2 3">Protein NEOXANTHIN-DEFICIENT 1-like isoform X1</fullName>
    </submittedName>
</protein>
<dbReference type="GeneID" id="140016817"/>
<dbReference type="RefSeq" id="XP_071926883.1">
    <property type="nucleotide sequence ID" value="XM_072070782.1"/>
</dbReference>
<evidence type="ECO:0000313" key="5">
    <source>
        <dbReference type="RefSeq" id="XP_071926881.1"/>
    </source>
</evidence>
<dbReference type="PANTHER" id="PTHR35467">
    <property type="match status" value="1"/>
</dbReference>
<dbReference type="RefSeq" id="XP_071926879.1">
    <property type="nucleotide sequence ID" value="XM_072070778.1"/>
</dbReference>
<organism evidence="1 7">
    <name type="scientific">Coffea arabica</name>
    <name type="common">Arabian coffee</name>
    <dbReference type="NCBI Taxonomy" id="13443"/>
    <lineage>
        <taxon>Eukaryota</taxon>
        <taxon>Viridiplantae</taxon>
        <taxon>Streptophyta</taxon>
        <taxon>Embryophyta</taxon>
        <taxon>Tracheophyta</taxon>
        <taxon>Spermatophyta</taxon>
        <taxon>Magnoliopsida</taxon>
        <taxon>eudicotyledons</taxon>
        <taxon>Gunneridae</taxon>
        <taxon>Pentapetalae</taxon>
        <taxon>asterids</taxon>
        <taxon>lamiids</taxon>
        <taxon>Gentianales</taxon>
        <taxon>Rubiaceae</taxon>
        <taxon>Ixoroideae</taxon>
        <taxon>Gardenieae complex</taxon>
        <taxon>Bertiereae - Coffeeae clade</taxon>
        <taxon>Coffeeae</taxon>
        <taxon>Coffea</taxon>
    </lineage>
</organism>
<name>A0ABM4W517_COFAR</name>
<accession>A0ABM4W517</accession>
<dbReference type="RefSeq" id="XP_071926878.1">
    <property type="nucleotide sequence ID" value="XM_072070777.1"/>
</dbReference>
<sequence>MANPPGYSEAAPYTSSILSKQRLLELSSPRSSDWLKLLGTLLVDSFSLIMMTALLGNLMRHCMEPTNILCIANNNAQWCNQSSVFMVSSVPLKHRWAARVLVNSDEACIHGQKDIGLPSQVAKFSKTVRAIAKTSETKTSGFLNMVGMFSLDGPKNSMDVQVSEMKGMEEMNICNINFSAPASELESSGWMGPLVKLSLPSFSGRTKYNRHLLKYSCQIECRVRAVAPAKVLGPPPPAVDVDEERSCRELRKKKRSLSVSVLLSKPILALQFNRLEMKVEAPTTVCKR</sequence>
<evidence type="ECO:0000313" key="4">
    <source>
        <dbReference type="RefSeq" id="XP_071926880.1"/>
    </source>
</evidence>
<gene>
    <name evidence="2 3 4 5 6 7" type="primary">LOC140016817</name>
</gene>